<dbReference type="GO" id="GO:0000140">
    <property type="term" value="F:acylglycerone-phosphate reductase (NADP+) activity"/>
    <property type="evidence" value="ECO:0007669"/>
    <property type="project" value="TreeGrafter"/>
</dbReference>
<sequence length="297" mass="33041">MSAVTPQRQKIALVTGASSGIGYVTCLEFAKRGYKVFAGARRLEPMEPLREHGVIPFSLDVSSLESVKKVKQFIIEQTGDHYLDILFNNAGQLCTLPAIDVTDEWFTQCFEVNVFGPMRLTRELSPLLINAKGAIGFTGSFTGVVPIPFASTYCASKAAIHQYAATLRIEMKPFGVKVLNFVTGGVDTGISDERSFPATSLFNTPDMDAAMKERKEMARKNQTMDPKEYARQVVNDFEAAVVGGKLHLYRGSMATFFGFYCMALIPRVFVESLLIRRFKLANVYSYLEAKYSKTKLE</sequence>
<dbReference type="InterPro" id="IPR036291">
    <property type="entry name" value="NAD(P)-bd_dom_sf"/>
</dbReference>
<dbReference type="RefSeq" id="XP_001383079.2">
    <property type="nucleotide sequence ID" value="XM_001383042.1"/>
</dbReference>
<keyword evidence="2" id="KW-0521">NADP</keyword>
<protein>
    <submittedName>
        <fullName evidence="5">1-Acyl dihydroxyacetone phosphate reductase</fullName>
    </submittedName>
</protein>
<dbReference type="FunFam" id="3.40.50.720:FF:000261">
    <property type="entry name" value="NADPH-dependent 1-acyldihydroxyacetone phosphate reductase"/>
    <property type="match status" value="1"/>
</dbReference>
<dbReference type="STRING" id="322104.A3LPI1"/>
<dbReference type="PRINTS" id="PR00081">
    <property type="entry name" value="GDHRDH"/>
</dbReference>
<keyword evidence="6" id="KW-1185">Reference proteome</keyword>
<evidence type="ECO:0000256" key="3">
    <source>
        <dbReference type="ARBA" id="ARBA00023002"/>
    </source>
</evidence>
<dbReference type="AlphaFoldDB" id="A3LPI1"/>
<dbReference type="InParanoid" id="A3LPI1"/>
<dbReference type="GO" id="GO:0019433">
    <property type="term" value="P:triglyceride catabolic process"/>
    <property type="evidence" value="ECO:0007669"/>
    <property type="project" value="TreeGrafter"/>
</dbReference>
<evidence type="ECO:0000256" key="1">
    <source>
        <dbReference type="ARBA" id="ARBA00006484"/>
    </source>
</evidence>
<dbReference type="GeneID" id="4836944"/>
<dbReference type="GO" id="GO:0005811">
    <property type="term" value="C:lipid droplet"/>
    <property type="evidence" value="ECO:0007669"/>
    <property type="project" value="TreeGrafter"/>
</dbReference>
<name>A3LPI1_PICST</name>
<evidence type="ECO:0000313" key="5">
    <source>
        <dbReference type="EMBL" id="ABN65050.2"/>
    </source>
</evidence>
<dbReference type="PROSITE" id="PS00061">
    <property type="entry name" value="ADH_SHORT"/>
    <property type="match status" value="1"/>
</dbReference>
<accession>A3LPI1</accession>
<dbReference type="HOGENOM" id="CLU_010194_2_9_1"/>
<proteinExistence type="inferred from homology"/>
<reference evidence="5 6" key="1">
    <citation type="journal article" date="2007" name="Nat. Biotechnol.">
        <title>Genome sequence of the lignocellulose-bioconverting and xylose-fermenting yeast Pichia stipitis.</title>
        <authorList>
            <person name="Jeffries T.W."/>
            <person name="Grigoriev I.V."/>
            <person name="Grimwood J."/>
            <person name="Laplaza J.M."/>
            <person name="Aerts A."/>
            <person name="Salamov A."/>
            <person name="Schmutz J."/>
            <person name="Lindquist E."/>
            <person name="Dehal P."/>
            <person name="Shapiro H."/>
            <person name="Jin Y.S."/>
            <person name="Passoth V."/>
            <person name="Richardson P.M."/>
        </authorList>
    </citation>
    <scope>NUCLEOTIDE SEQUENCE [LARGE SCALE GENOMIC DNA]</scope>
    <source>
        <strain evidence="6">ATCC 58785 / CBS 6054 / NBRC 10063 / NRRL Y-11545</strain>
    </source>
</reference>
<evidence type="ECO:0000256" key="4">
    <source>
        <dbReference type="SAM" id="Phobius"/>
    </source>
</evidence>
<evidence type="ECO:0000256" key="2">
    <source>
        <dbReference type="ARBA" id="ARBA00022857"/>
    </source>
</evidence>
<dbReference type="Pfam" id="PF00106">
    <property type="entry name" value="adh_short"/>
    <property type="match status" value="1"/>
</dbReference>
<dbReference type="SUPFAM" id="SSF51735">
    <property type="entry name" value="NAD(P)-binding Rossmann-fold domains"/>
    <property type="match status" value="1"/>
</dbReference>
<keyword evidence="4" id="KW-1133">Transmembrane helix</keyword>
<keyword evidence="3" id="KW-0560">Oxidoreductase</keyword>
<dbReference type="PANTHER" id="PTHR44169:SF6">
    <property type="entry name" value="NADPH-DEPENDENT 1-ACYLDIHYDROXYACETONE PHOSPHATE REDUCTASE"/>
    <property type="match status" value="1"/>
</dbReference>
<keyword evidence="4" id="KW-0812">Transmembrane</keyword>
<dbReference type="OMA" id="TKLMSPD"/>
<dbReference type="GO" id="GO:0005783">
    <property type="term" value="C:endoplasmic reticulum"/>
    <property type="evidence" value="ECO:0007669"/>
    <property type="project" value="TreeGrafter"/>
</dbReference>
<dbReference type="GO" id="GO:0006654">
    <property type="term" value="P:phosphatidic acid biosynthetic process"/>
    <property type="evidence" value="ECO:0007669"/>
    <property type="project" value="TreeGrafter"/>
</dbReference>
<dbReference type="Gene3D" id="3.40.50.720">
    <property type="entry name" value="NAD(P)-binding Rossmann-like Domain"/>
    <property type="match status" value="1"/>
</dbReference>
<dbReference type="OrthoDB" id="2102561at2759"/>
<dbReference type="eggNOG" id="KOG1209">
    <property type="taxonomic scope" value="Eukaryota"/>
</dbReference>
<feature type="transmembrane region" description="Helical" evidence="4">
    <location>
        <begin position="248"/>
        <end position="270"/>
    </location>
</feature>
<dbReference type="FunCoup" id="A3LPI1">
    <property type="interactions" value="262"/>
</dbReference>
<dbReference type="EMBL" id="CP000496">
    <property type="protein sequence ID" value="ABN65050.2"/>
    <property type="molecule type" value="Genomic_DNA"/>
</dbReference>
<keyword evidence="4" id="KW-0472">Membrane</keyword>
<dbReference type="CDD" id="cd05374">
    <property type="entry name" value="17beta-HSD-like_SDR_c"/>
    <property type="match status" value="1"/>
</dbReference>
<dbReference type="GO" id="GO:0004806">
    <property type="term" value="F:triacylglycerol lipase activity"/>
    <property type="evidence" value="ECO:0007669"/>
    <property type="project" value="TreeGrafter"/>
</dbReference>
<comment type="similarity">
    <text evidence="1">Belongs to the short-chain dehydrogenases/reductases (SDR) family.</text>
</comment>
<dbReference type="InterPro" id="IPR020904">
    <property type="entry name" value="Sc_DH/Rdtase_CS"/>
</dbReference>
<evidence type="ECO:0000313" key="6">
    <source>
        <dbReference type="Proteomes" id="UP000002258"/>
    </source>
</evidence>
<dbReference type="PANTHER" id="PTHR44169">
    <property type="entry name" value="NADPH-DEPENDENT 1-ACYLDIHYDROXYACETONE PHOSPHATE REDUCTASE"/>
    <property type="match status" value="1"/>
</dbReference>
<dbReference type="InterPro" id="IPR002347">
    <property type="entry name" value="SDR_fam"/>
</dbReference>
<organism evidence="5 6">
    <name type="scientific">Scheffersomyces stipitis (strain ATCC 58785 / CBS 6054 / NBRC 10063 / NRRL Y-11545)</name>
    <name type="common">Yeast</name>
    <name type="synonym">Pichia stipitis</name>
    <dbReference type="NCBI Taxonomy" id="322104"/>
    <lineage>
        <taxon>Eukaryota</taxon>
        <taxon>Fungi</taxon>
        <taxon>Dikarya</taxon>
        <taxon>Ascomycota</taxon>
        <taxon>Saccharomycotina</taxon>
        <taxon>Pichiomycetes</taxon>
        <taxon>Debaryomycetaceae</taxon>
        <taxon>Scheffersomyces</taxon>
    </lineage>
</organism>
<gene>
    <name evidence="5" type="primary">AYR1</name>
    <name evidence="5" type="ORF">PICST_54648</name>
</gene>
<dbReference type="Proteomes" id="UP000002258">
    <property type="component" value="Chromosome 2"/>
</dbReference>
<dbReference type="KEGG" id="pic:PICST_54648"/>